<dbReference type="AlphaFoldDB" id="A0ABD3FT91"/>
<gene>
    <name evidence="1" type="ORF">V7S43_004470</name>
</gene>
<comment type="caution">
    <text evidence="1">The sequence shown here is derived from an EMBL/GenBank/DDBJ whole genome shotgun (WGS) entry which is preliminary data.</text>
</comment>
<dbReference type="Proteomes" id="UP001632037">
    <property type="component" value="Unassembled WGS sequence"/>
</dbReference>
<evidence type="ECO:0000313" key="2">
    <source>
        <dbReference type="Proteomes" id="UP001632037"/>
    </source>
</evidence>
<accession>A0ABD3FT91</accession>
<sequence length="104" mass="11325">MVLTRAQARAAAEAARAAGYPLEPQVEGVEGVVTEVNDEERLAVVSVPPVPQSAGLASQVSRIVDNFWTETHRIAAETSLLQRNQIQQAAQCWLPYTRMLEAVP</sequence>
<proteinExistence type="predicted"/>
<protein>
    <submittedName>
        <fullName evidence="1">Uncharacterized protein</fullName>
    </submittedName>
</protein>
<evidence type="ECO:0000313" key="1">
    <source>
        <dbReference type="EMBL" id="KAL3670155.1"/>
    </source>
</evidence>
<keyword evidence="2" id="KW-1185">Reference proteome</keyword>
<reference evidence="1 2" key="1">
    <citation type="submission" date="2024-09" db="EMBL/GenBank/DDBJ databases">
        <title>Genome sequencing and assembly of Phytophthora oleae, isolate VK10A, causative agent of rot of olive drupes.</title>
        <authorList>
            <person name="Conti Taguali S."/>
            <person name="Riolo M."/>
            <person name="La Spada F."/>
            <person name="Cacciola S.O."/>
            <person name="Dionisio G."/>
        </authorList>
    </citation>
    <scope>NUCLEOTIDE SEQUENCE [LARGE SCALE GENOMIC DNA]</scope>
    <source>
        <strain evidence="1 2">VK10A</strain>
    </source>
</reference>
<dbReference type="EMBL" id="JBIMZQ010000007">
    <property type="protein sequence ID" value="KAL3670155.1"/>
    <property type="molecule type" value="Genomic_DNA"/>
</dbReference>
<organism evidence="1 2">
    <name type="scientific">Phytophthora oleae</name>
    <dbReference type="NCBI Taxonomy" id="2107226"/>
    <lineage>
        <taxon>Eukaryota</taxon>
        <taxon>Sar</taxon>
        <taxon>Stramenopiles</taxon>
        <taxon>Oomycota</taxon>
        <taxon>Peronosporomycetes</taxon>
        <taxon>Peronosporales</taxon>
        <taxon>Peronosporaceae</taxon>
        <taxon>Phytophthora</taxon>
    </lineage>
</organism>
<name>A0ABD3FT91_9STRA</name>